<evidence type="ECO:0000256" key="7">
    <source>
        <dbReference type="RuleBase" id="RU366025"/>
    </source>
</evidence>
<dbReference type="HOGENOM" id="CLU_008279_10_0_1"/>
<dbReference type="GO" id="GO:0016579">
    <property type="term" value="P:protein deubiquitination"/>
    <property type="evidence" value="ECO:0007669"/>
    <property type="project" value="InterPro"/>
</dbReference>
<dbReference type="InterPro" id="IPR028889">
    <property type="entry name" value="USP"/>
</dbReference>
<evidence type="ECO:0000256" key="6">
    <source>
        <dbReference type="ARBA" id="ARBA00022807"/>
    </source>
</evidence>
<keyword evidence="5 7" id="KW-0378">Hydrolase</keyword>
<dbReference type="VEuPathDB" id="FungiDB:PNEG_03532"/>
<dbReference type="EC" id="3.4.19.12" evidence="7"/>
<keyword evidence="10" id="KW-1185">Reference proteome</keyword>
<evidence type="ECO:0000256" key="4">
    <source>
        <dbReference type="ARBA" id="ARBA00022786"/>
    </source>
</evidence>
<keyword evidence="4 7" id="KW-0833">Ubl conjugation pathway</keyword>
<keyword evidence="3 7" id="KW-0645">Protease</keyword>
<dbReference type="PANTHER" id="PTHR24006">
    <property type="entry name" value="UBIQUITIN CARBOXYL-TERMINAL HYDROLASE"/>
    <property type="match status" value="1"/>
</dbReference>
<dbReference type="InterPro" id="IPR050164">
    <property type="entry name" value="Peptidase_C19"/>
</dbReference>
<comment type="catalytic activity">
    <reaction evidence="1 7">
        <text>Thiol-dependent hydrolysis of ester, thioester, amide, peptide and isopeptide bonds formed by the C-terminal Gly of ubiquitin (a 76-residue protein attached to proteins as an intracellular targeting signal).</text>
        <dbReference type="EC" id="3.4.19.12"/>
    </reaction>
</comment>
<dbReference type="GO" id="GO:0005634">
    <property type="term" value="C:nucleus"/>
    <property type="evidence" value="ECO:0007669"/>
    <property type="project" value="TreeGrafter"/>
</dbReference>
<dbReference type="GO" id="GO:0004843">
    <property type="term" value="F:cysteine-type deubiquitinase activity"/>
    <property type="evidence" value="ECO:0007669"/>
    <property type="project" value="UniProtKB-UniRule"/>
</dbReference>
<name>M7NLM0_PNEMU</name>
<protein>
    <recommendedName>
        <fullName evidence="7">Ubiquitin carboxyl-terminal hydrolase</fullName>
        <ecNumber evidence="7">3.4.19.12</ecNumber>
    </recommendedName>
</protein>
<organism evidence="9 10">
    <name type="scientific">Pneumocystis murina (strain B123)</name>
    <name type="common">Mouse pneumocystis pneumonia agent</name>
    <name type="synonym">Pneumocystis carinii f. sp. muris</name>
    <dbReference type="NCBI Taxonomy" id="1069680"/>
    <lineage>
        <taxon>Eukaryota</taxon>
        <taxon>Fungi</taxon>
        <taxon>Dikarya</taxon>
        <taxon>Ascomycota</taxon>
        <taxon>Taphrinomycotina</taxon>
        <taxon>Pneumocystomycetes</taxon>
        <taxon>Pneumocystaceae</taxon>
        <taxon>Pneumocystis</taxon>
    </lineage>
</organism>
<dbReference type="PROSITE" id="PS50235">
    <property type="entry name" value="USP_3"/>
    <property type="match status" value="1"/>
</dbReference>
<dbReference type="OMA" id="QQANKAW"/>
<dbReference type="InterPro" id="IPR018200">
    <property type="entry name" value="USP_CS"/>
</dbReference>
<dbReference type="GeneID" id="19897219"/>
<dbReference type="eggNOG" id="KOG1865">
    <property type="taxonomic scope" value="Eukaryota"/>
</dbReference>
<dbReference type="SUPFAM" id="SSF54001">
    <property type="entry name" value="Cysteine proteinases"/>
    <property type="match status" value="1"/>
</dbReference>
<gene>
    <name evidence="9" type="ORF">PNEG_03532</name>
</gene>
<accession>M7NLM0</accession>
<dbReference type="STRING" id="1069680.M7NLM0"/>
<dbReference type="Proteomes" id="UP000011958">
    <property type="component" value="Unassembled WGS sequence"/>
</dbReference>
<dbReference type="PROSITE" id="PS00972">
    <property type="entry name" value="USP_1"/>
    <property type="match status" value="1"/>
</dbReference>
<comment type="similarity">
    <text evidence="2 7">Belongs to the peptidase C19 family.</text>
</comment>
<dbReference type="FunFam" id="3.90.70.10:FF:000119">
    <property type="entry name" value="Ubiquitin specific peptidase 36"/>
    <property type="match status" value="1"/>
</dbReference>
<dbReference type="GO" id="GO:0005829">
    <property type="term" value="C:cytosol"/>
    <property type="evidence" value="ECO:0007669"/>
    <property type="project" value="TreeGrafter"/>
</dbReference>
<evidence type="ECO:0000256" key="3">
    <source>
        <dbReference type="ARBA" id="ARBA00022670"/>
    </source>
</evidence>
<sequence>MEEAVVKTDSSSYFDLQSLLKNPVRFGPCFIEPLGHWDTLYTPVNIVESINNTATDTQVVHSFESPQSSDSESPIARPSIVLFSSDQLLHSWTCIRPPAPGLINVGNTCYLNSVLQILSHVPPFVQYLLAGHHSSQCQMSACIFCKMEKHVAQCYPSDGSRPVRAFKPLHIVGALKWISKRFQPYRQEDAHEFLRCLLGEMQRSCIYPYKDLDFASQETTVIYKIFGGYLRQQVKCLKCNDISNTYPVYLDLSLDLMGTSIEEALDMYVREEMLTQSNRYKCEKCKILVDFQKKSSIYILPPILTLHLKRFSFNKAFKMSKITRHIRYGETLELTSYMSQKKQNPIIYDLIGIIVHSGNDTRCGHYYSFCKTSNGTWLHFNDDMVSTVSLQTVLKQQAYILLYSRSNSSKYTDFNNFSKMLFSFNSLDKIQFHKQNHNSDSNQETFKRLKYDNNLSSTIEDTGVLI</sequence>
<evidence type="ECO:0000313" key="10">
    <source>
        <dbReference type="Proteomes" id="UP000011958"/>
    </source>
</evidence>
<comment type="caution">
    <text evidence="9">The sequence shown here is derived from an EMBL/GenBank/DDBJ whole genome shotgun (WGS) entry which is preliminary data.</text>
</comment>
<dbReference type="GO" id="GO:0006508">
    <property type="term" value="P:proteolysis"/>
    <property type="evidence" value="ECO:0007669"/>
    <property type="project" value="UniProtKB-KW"/>
</dbReference>
<evidence type="ECO:0000256" key="2">
    <source>
        <dbReference type="ARBA" id="ARBA00009085"/>
    </source>
</evidence>
<dbReference type="InterPro" id="IPR001394">
    <property type="entry name" value="Peptidase_C19_UCH"/>
</dbReference>
<evidence type="ECO:0000256" key="5">
    <source>
        <dbReference type="ARBA" id="ARBA00022801"/>
    </source>
</evidence>
<dbReference type="RefSeq" id="XP_007875624.1">
    <property type="nucleotide sequence ID" value="XM_007877433.1"/>
</dbReference>
<feature type="domain" description="USP" evidence="8">
    <location>
        <begin position="100"/>
        <end position="406"/>
    </location>
</feature>
<dbReference type="PANTHER" id="PTHR24006:SF758">
    <property type="entry name" value="UBIQUITIN CARBOXYL-TERMINAL HYDROLASE 36"/>
    <property type="match status" value="1"/>
</dbReference>
<dbReference type="Pfam" id="PF00443">
    <property type="entry name" value="UCH"/>
    <property type="match status" value="1"/>
</dbReference>
<evidence type="ECO:0000259" key="8">
    <source>
        <dbReference type="PROSITE" id="PS50235"/>
    </source>
</evidence>
<proteinExistence type="inferred from homology"/>
<reference evidence="10" key="1">
    <citation type="journal article" date="2016" name="Nat. Commun.">
        <title>Genome analysis of three Pneumocystis species reveals adaptation mechanisms to life exclusively in mammalian hosts.</title>
        <authorList>
            <person name="Ma L."/>
            <person name="Chen Z."/>
            <person name="Huang D.W."/>
            <person name="Kutty G."/>
            <person name="Ishihara M."/>
            <person name="Wang H."/>
            <person name="Abouelleil A."/>
            <person name="Bishop L."/>
            <person name="Davey E."/>
            <person name="Deng R."/>
            <person name="Deng X."/>
            <person name="Fan L."/>
            <person name="Fantoni G."/>
            <person name="Fitzgerald M."/>
            <person name="Gogineni E."/>
            <person name="Goldberg J.M."/>
            <person name="Handley G."/>
            <person name="Hu X."/>
            <person name="Huber C."/>
            <person name="Jiao X."/>
            <person name="Jones K."/>
            <person name="Levin J.Z."/>
            <person name="Liu Y."/>
            <person name="Macdonald P."/>
            <person name="Melnikov A."/>
            <person name="Raley C."/>
            <person name="Sassi M."/>
            <person name="Sherman B.T."/>
            <person name="Song X."/>
            <person name="Sykes S."/>
            <person name="Tran B."/>
            <person name="Walsh L."/>
            <person name="Xia Y."/>
            <person name="Yang J."/>
            <person name="Young S."/>
            <person name="Zeng Q."/>
            <person name="Zheng X."/>
            <person name="Stephens R."/>
            <person name="Nusbaum C."/>
            <person name="Birren B.W."/>
            <person name="Azadi P."/>
            <person name="Lempicki R.A."/>
            <person name="Cuomo C.A."/>
            <person name="Kovacs J.A."/>
        </authorList>
    </citation>
    <scope>NUCLEOTIDE SEQUENCE [LARGE SCALE GENOMIC DNA]</scope>
    <source>
        <strain evidence="10">B123</strain>
    </source>
</reference>
<dbReference type="AlphaFoldDB" id="M7NLM0"/>
<dbReference type="Gene3D" id="3.90.70.10">
    <property type="entry name" value="Cysteine proteinases"/>
    <property type="match status" value="1"/>
</dbReference>
<dbReference type="InterPro" id="IPR038765">
    <property type="entry name" value="Papain-like_cys_pep_sf"/>
</dbReference>
<keyword evidence="6 7" id="KW-0788">Thiol protease</keyword>
<evidence type="ECO:0000313" key="9">
    <source>
        <dbReference type="EMBL" id="EMR08092.1"/>
    </source>
</evidence>
<dbReference type="PROSITE" id="PS00973">
    <property type="entry name" value="USP_2"/>
    <property type="match status" value="1"/>
</dbReference>
<dbReference type="EMBL" id="AFWA02000016">
    <property type="protein sequence ID" value="EMR08092.1"/>
    <property type="molecule type" value="Genomic_DNA"/>
</dbReference>
<evidence type="ECO:0000256" key="1">
    <source>
        <dbReference type="ARBA" id="ARBA00000707"/>
    </source>
</evidence>
<dbReference type="OrthoDB" id="289038at2759"/>